<accession>K3X6Q5</accession>
<sequence length="76" mass="8580">SFGQITIVFIANVVVLAIIASVLLFSVKIARQKIKDWLDAVTFSGTVRDIPDGPSAEVIPQWDLDREVKHRVWQDF</sequence>
<dbReference type="STRING" id="431595.K3X6Q5"/>
<dbReference type="EnsemblProtists" id="PYU1_T012904">
    <property type="protein sequence ID" value="PYU1_T012904"/>
    <property type="gene ID" value="PYU1_G012877"/>
</dbReference>
<evidence type="ECO:0000313" key="2">
    <source>
        <dbReference type="EnsemblProtists" id="PYU1_T012904"/>
    </source>
</evidence>
<dbReference type="HOGENOM" id="CLU_2662091_0_0_1"/>
<organism evidence="2 3">
    <name type="scientific">Globisporangium ultimum (strain ATCC 200006 / CBS 805.95 / DAOM BR144)</name>
    <name type="common">Pythium ultimum</name>
    <dbReference type="NCBI Taxonomy" id="431595"/>
    <lineage>
        <taxon>Eukaryota</taxon>
        <taxon>Sar</taxon>
        <taxon>Stramenopiles</taxon>
        <taxon>Oomycota</taxon>
        <taxon>Peronosporomycetes</taxon>
        <taxon>Pythiales</taxon>
        <taxon>Pythiaceae</taxon>
        <taxon>Globisporangium</taxon>
    </lineage>
</organism>
<dbReference type="InParanoid" id="K3X6Q5"/>
<dbReference type="VEuPathDB" id="FungiDB:PYU1_G012877"/>
<reference evidence="3" key="1">
    <citation type="journal article" date="2010" name="Genome Biol.">
        <title>Genome sequence of the necrotrophic plant pathogen Pythium ultimum reveals original pathogenicity mechanisms and effector repertoire.</title>
        <authorList>
            <person name="Levesque C.A."/>
            <person name="Brouwer H."/>
            <person name="Cano L."/>
            <person name="Hamilton J.P."/>
            <person name="Holt C."/>
            <person name="Huitema E."/>
            <person name="Raffaele S."/>
            <person name="Robideau G.P."/>
            <person name="Thines M."/>
            <person name="Win J."/>
            <person name="Zerillo M.M."/>
            <person name="Beakes G.W."/>
            <person name="Boore J.L."/>
            <person name="Busam D."/>
            <person name="Dumas B."/>
            <person name="Ferriera S."/>
            <person name="Fuerstenberg S.I."/>
            <person name="Gachon C.M."/>
            <person name="Gaulin E."/>
            <person name="Govers F."/>
            <person name="Grenville-Briggs L."/>
            <person name="Horner N."/>
            <person name="Hostetler J."/>
            <person name="Jiang R.H."/>
            <person name="Johnson J."/>
            <person name="Krajaejun T."/>
            <person name="Lin H."/>
            <person name="Meijer H.J."/>
            <person name="Moore B."/>
            <person name="Morris P."/>
            <person name="Phuntmart V."/>
            <person name="Puiu D."/>
            <person name="Shetty J."/>
            <person name="Stajich J.E."/>
            <person name="Tripathy S."/>
            <person name="Wawra S."/>
            <person name="van West P."/>
            <person name="Whitty B.R."/>
            <person name="Coutinho P.M."/>
            <person name="Henrissat B."/>
            <person name="Martin F."/>
            <person name="Thomas P.D."/>
            <person name="Tyler B.M."/>
            <person name="De Vries R.P."/>
            <person name="Kamoun S."/>
            <person name="Yandell M."/>
            <person name="Tisserat N."/>
            <person name="Buell C.R."/>
        </authorList>
    </citation>
    <scope>NUCLEOTIDE SEQUENCE</scope>
    <source>
        <strain evidence="3">DAOM:BR144</strain>
    </source>
</reference>
<dbReference type="EMBL" id="GL376607">
    <property type="status" value="NOT_ANNOTATED_CDS"/>
    <property type="molecule type" value="Genomic_DNA"/>
</dbReference>
<keyword evidence="3" id="KW-1185">Reference proteome</keyword>
<keyword evidence="1" id="KW-1133">Transmembrane helix</keyword>
<keyword evidence="1" id="KW-0812">Transmembrane</keyword>
<feature type="transmembrane region" description="Helical" evidence="1">
    <location>
        <begin position="6"/>
        <end position="27"/>
    </location>
</feature>
<name>K3X6Q5_GLOUD</name>
<reference evidence="3" key="2">
    <citation type="submission" date="2010-04" db="EMBL/GenBank/DDBJ databases">
        <authorList>
            <person name="Buell R."/>
            <person name="Hamilton J."/>
            <person name="Hostetler J."/>
        </authorList>
    </citation>
    <scope>NUCLEOTIDE SEQUENCE [LARGE SCALE GENOMIC DNA]</scope>
    <source>
        <strain evidence="3">DAOM:BR144</strain>
    </source>
</reference>
<proteinExistence type="predicted"/>
<dbReference type="Proteomes" id="UP000019132">
    <property type="component" value="Unassembled WGS sequence"/>
</dbReference>
<keyword evidence="1" id="KW-0472">Membrane</keyword>
<reference evidence="2" key="3">
    <citation type="submission" date="2015-02" db="UniProtKB">
        <authorList>
            <consortium name="EnsemblProtists"/>
        </authorList>
    </citation>
    <scope>IDENTIFICATION</scope>
    <source>
        <strain evidence="2">DAOM BR144</strain>
    </source>
</reference>
<dbReference type="AlphaFoldDB" id="K3X6Q5"/>
<protein>
    <submittedName>
        <fullName evidence="2">Uncharacterized protein</fullName>
    </submittedName>
</protein>
<evidence type="ECO:0000256" key="1">
    <source>
        <dbReference type="SAM" id="Phobius"/>
    </source>
</evidence>
<evidence type="ECO:0000313" key="3">
    <source>
        <dbReference type="Proteomes" id="UP000019132"/>
    </source>
</evidence>